<dbReference type="PROSITE" id="PS50011">
    <property type="entry name" value="PROTEIN_KINASE_DOM"/>
    <property type="match status" value="1"/>
</dbReference>
<evidence type="ECO:0000256" key="5">
    <source>
        <dbReference type="ARBA" id="ARBA00022777"/>
    </source>
</evidence>
<reference evidence="11 12" key="1">
    <citation type="submission" date="2019-02" db="EMBL/GenBank/DDBJ databases">
        <title>Deep-cultivation of Planctomycetes and their phenomic and genomic characterization uncovers novel biology.</title>
        <authorList>
            <person name="Wiegand S."/>
            <person name="Jogler M."/>
            <person name="Boedeker C."/>
            <person name="Pinto D."/>
            <person name="Vollmers J."/>
            <person name="Rivas-Marin E."/>
            <person name="Kohn T."/>
            <person name="Peeters S.H."/>
            <person name="Heuer A."/>
            <person name="Rast P."/>
            <person name="Oberbeckmann S."/>
            <person name="Bunk B."/>
            <person name="Jeske O."/>
            <person name="Meyerdierks A."/>
            <person name="Storesund J.E."/>
            <person name="Kallscheuer N."/>
            <person name="Luecker S."/>
            <person name="Lage O.M."/>
            <person name="Pohl T."/>
            <person name="Merkel B.J."/>
            <person name="Hornburger P."/>
            <person name="Mueller R.-W."/>
            <person name="Bruemmer F."/>
            <person name="Labrenz M."/>
            <person name="Spormann A.M."/>
            <person name="Op den Camp H."/>
            <person name="Overmann J."/>
            <person name="Amann R."/>
            <person name="Jetten M.S.M."/>
            <person name="Mascher T."/>
            <person name="Medema M.H."/>
            <person name="Devos D.P."/>
            <person name="Kaster A.-K."/>
            <person name="Ovreas L."/>
            <person name="Rohde M."/>
            <person name="Galperin M.Y."/>
            <person name="Jogler C."/>
        </authorList>
    </citation>
    <scope>NUCLEOTIDE SEQUENCE [LARGE SCALE GENOMIC DNA]</scope>
    <source>
        <strain evidence="11 12">EC9</strain>
    </source>
</reference>
<keyword evidence="4 9" id="KW-0547">Nucleotide-binding</keyword>
<feature type="domain" description="Protein kinase" evidence="10">
    <location>
        <begin position="72"/>
        <end position="337"/>
    </location>
</feature>
<dbReference type="Proteomes" id="UP000319557">
    <property type="component" value="Chromosome"/>
</dbReference>
<dbReference type="KEGG" id="ruv:EC9_45190"/>
<dbReference type="SUPFAM" id="SSF52172">
    <property type="entry name" value="CheY-like"/>
    <property type="match status" value="1"/>
</dbReference>
<name>A0A517M608_9BACT</name>
<sequence>MIEFTPEQLASRIVDLGLAPMAEVEAARSEVGTGESTIHDFIKILHGKGLLTNLQLDKLRKGERSGYFYGKYKVLYLIGAGTFARVYRATHCETNQVVALKVLRKRYRDEVAQMEQFLREGRMGLRLRHPNIVSIYEVDPNVKNPFMVMEFVEGETLRDLVRIRGKLQPEIAMKLLVDIASGLSYAASLGISHRDLKLSNVLVSSEGRAKLVDFGLAALADRENPEKVADCPNARAIDYAALERGTNVRKDDPRSDVFFAGAMLYTMLCGEPPLTETRERMKRLNVGRFQDIKPIGQIDPTLPVPAIQVVAKALEFDPEKRLQSAAALQLEGKQALVRMKQIREGGPAVAAKVASGEMPTNEGEGRFVMLVESKASLQDVVRDRLKKRGYRVLVISDPVRALGRFVPGDDPPADCVIFSASELGSLALEAFNRFASEEHTADIPAVLLADQSQQNLIRQAKMGPHRVLLSMPLKVLELRTALRRLLAGRPKREDFI</sequence>
<evidence type="ECO:0000313" key="12">
    <source>
        <dbReference type="Proteomes" id="UP000319557"/>
    </source>
</evidence>
<dbReference type="Gene3D" id="1.10.510.10">
    <property type="entry name" value="Transferase(Phosphotransferase) domain 1"/>
    <property type="match status" value="1"/>
</dbReference>
<dbReference type="GO" id="GO:0005524">
    <property type="term" value="F:ATP binding"/>
    <property type="evidence" value="ECO:0007669"/>
    <property type="project" value="UniProtKB-UniRule"/>
</dbReference>
<dbReference type="EC" id="2.7.11.1" evidence="1"/>
<keyword evidence="5 11" id="KW-0418">Kinase</keyword>
<evidence type="ECO:0000256" key="1">
    <source>
        <dbReference type="ARBA" id="ARBA00012513"/>
    </source>
</evidence>
<comment type="catalytic activity">
    <reaction evidence="8">
        <text>L-seryl-[protein] + ATP = O-phospho-L-seryl-[protein] + ADP + H(+)</text>
        <dbReference type="Rhea" id="RHEA:17989"/>
        <dbReference type="Rhea" id="RHEA-COMP:9863"/>
        <dbReference type="Rhea" id="RHEA-COMP:11604"/>
        <dbReference type="ChEBI" id="CHEBI:15378"/>
        <dbReference type="ChEBI" id="CHEBI:29999"/>
        <dbReference type="ChEBI" id="CHEBI:30616"/>
        <dbReference type="ChEBI" id="CHEBI:83421"/>
        <dbReference type="ChEBI" id="CHEBI:456216"/>
        <dbReference type="EC" id="2.7.11.1"/>
    </reaction>
</comment>
<evidence type="ECO:0000313" key="11">
    <source>
        <dbReference type="EMBL" id="QDS90312.1"/>
    </source>
</evidence>
<keyword evidence="2" id="KW-0723">Serine/threonine-protein kinase</keyword>
<dbReference type="EMBL" id="CP036261">
    <property type="protein sequence ID" value="QDS90312.1"/>
    <property type="molecule type" value="Genomic_DNA"/>
</dbReference>
<dbReference type="GO" id="GO:0007165">
    <property type="term" value="P:signal transduction"/>
    <property type="evidence" value="ECO:0007669"/>
    <property type="project" value="TreeGrafter"/>
</dbReference>
<evidence type="ECO:0000256" key="6">
    <source>
        <dbReference type="ARBA" id="ARBA00022840"/>
    </source>
</evidence>
<evidence type="ECO:0000256" key="8">
    <source>
        <dbReference type="ARBA" id="ARBA00048679"/>
    </source>
</evidence>
<dbReference type="InterPro" id="IPR011006">
    <property type="entry name" value="CheY-like_superfamily"/>
</dbReference>
<dbReference type="PROSITE" id="PS00108">
    <property type="entry name" value="PROTEIN_KINASE_ST"/>
    <property type="match status" value="1"/>
</dbReference>
<dbReference type="InterPro" id="IPR008271">
    <property type="entry name" value="Ser/Thr_kinase_AS"/>
</dbReference>
<dbReference type="InterPro" id="IPR000719">
    <property type="entry name" value="Prot_kinase_dom"/>
</dbReference>
<evidence type="ECO:0000256" key="7">
    <source>
        <dbReference type="ARBA" id="ARBA00047899"/>
    </source>
</evidence>
<evidence type="ECO:0000259" key="10">
    <source>
        <dbReference type="PROSITE" id="PS50011"/>
    </source>
</evidence>
<dbReference type="PROSITE" id="PS00107">
    <property type="entry name" value="PROTEIN_KINASE_ATP"/>
    <property type="match status" value="1"/>
</dbReference>
<proteinExistence type="predicted"/>
<feature type="binding site" evidence="9">
    <location>
        <position position="101"/>
    </location>
    <ligand>
        <name>ATP</name>
        <dbReference type="ChEBI" id="CHEBI:30616"/>
    </ligand>
</feature>
<dbReference type="RefSeq" id="WP_145348145.1">
    <property type="nucleotide sequence ID" value="NZ_CP036261.1"/>
</dbReference>
<evidence type="ECO:0000256" key="9">
    <source>
        <dbReference type="PROSITE-ProRule" id="PRU10141"/>
    </source>
</evidence>
<organism evidence="11 12">
    <name type="scientific">Rosistilla ulvae</name>
    <dbReference type="NCBI Taxonomy" id="1930277"/>
    <lineage>
        <taxon>Bacteria</taxon>
        <taxon>Pseudomonadati</taxon>
        <taxon>Planctomycetota</taxon>
        <taxon>Planctomycetia</taxon>
        <taxon>Pirellulales</taxon>
        <taxon>Pirellulaceae</taxon>
        <taxon>Rosistilla</taxon>
    </lineage>
</organism>
<dbReference type="PANTHER" id="PTHR43895">
    <property type="entry name" value="CALCIUM/CALMODULIN-DEPENDENT PROTEIN KINASE KINASE-RELATED"/>
    <property type="match status" value="1"/>
</dbReference>
<gene>
    <name evidence="11" type="primary">spk1</name>
    <name evidence="11" type="ORF">EC9_45190</name>
</gene>
<dbReference type="CDD" id="cd14014">
    <property type="entry name" value="STKc_PknB_like"/>
    <property type="match status" value="1"/>
</dbReference>
<evidence type="ECO:0000256" key="2">
    <source>
        <dbReference type="ARBA" id="ARBA00022527"/>
    </source>
</evidence>
<dbReference type="Gene3D" id="3.40.50.2300">
    <property type="match status" value="1"/>
</dbReference>
<dbReference type="OrthoDB" id="7806016at2"/>
<dbReference type="SMART" id="SM00220">
    <property type="entry name" value="S_TKc"/>
    <property type="match status" value="1"/>
</dbReference>
<evidence type="ECO:0000256" key="3">
    <source>
        <dbReference type="ARBA" id="ARBA00022679"/>
    </source>
</evidence>
<accession>A0A517M608</accession>
<dbReference type="GO" id="GO:0106310">
    <property type="term" value="F:protein serine kinase activity"/>
    <property type="evidence" value="ECO:0007669"/>
    <property type="project" value="RHEA"/>
</dbReference>
<protein>
    <recommendedName>
        <fullName evidence="1">non-specific serine/threonine protein kinase</fullName>
        <ecNumber evidence="1">2.7.11.1</ecNumber>
    </recommendedName>
</protein>
<comment type="catalytic activity">
    <reaction evidence="7">
        <text>L-threonyl-[protein] + ATP = O-phospho-L-threonyl-[protein] + ADP + H(+)</text>
        <dbReference type="Rhea" id="RHEA:46608"/>
        <dbReference type="Rhea" id="RHEA-COMP:11060"/>
        <dbReference type="Rhea" id="RHEA-COMP:11605"/>
        <dbReference type="ChEBI" id="CHEBI:15378"/>
        <dbReference type="ChEBI" id="CHEBI:30013"/>
        <dbReference type="ChEBI" id="CHEBI:30616"/>
        <dbReference type="ChEBI" id="CHEBI:61977"/>
        <dbReference type="ChEBI" id="CHEBI:456216"/>
        <dbReference type="EC" id="2.7.11.1"/>
    </reaction>
</comment>
<keyword evidence="12" id="KW-1185">Reference proteome</keyword>
<keyword evidence="3 11" id="KW-0808">Transferase</keyword>
<dbReference type="GO" id="GO:0004674">
    <property type="term" value="F:protein serine/threonine kinase activity"/>
    <property type="evidence" value="ECO:0007669"/>
    <property type="project" value="UniProtKB-KW"/>
</dbReference>
<dbReference type="AlphaFoldDB" id="A0A517M608"/>
<dbReference type="Pfam" id="PF00069">
    <property type="entry name" value="Pkinase"/>
    <property type="match status" value="1"/>
</dbReference>
<dbReference type="InterPro" id="IPR017441">
    <property type="entry name" value="Protein_kinase_ATP_BS"/>
</dbReference>
<keyword evidence="6 9" id="KW-0067">ATP-binding</keyword>
<dbReference type="InterPro" id="IPR011009">
    <property type="entry name" value="Kinase-like_dom_sf"/>
</dbReference>
<dbReference type="SUPFAM" id="SSF56112">
    <property type="entry name" value="Protein kinase-like (PK-like)"/>
    <property type="match status" value="1"/>
</dbReference>
<dbReference type="PANTHER" id="PTHR43895:SF32">
    <property type="entry name" value="SERINE_THREONINE-PROTEIN KINASE CHK1"/>
    <property type="match status" value="1"/>
</dbReference>
<evidence type="ECO:0000256" key="4">
    <source>
        <dbReference type="ARBA" id="ARBA00022741"/>
    </source>
</evidence>